<dbReference type="Proteomes" id="UP001217089">
    <property type="component" value="Unassembled WGS sequence"/>
</dbReference>
<evidence type="ECO:0000256" key="4">
    <source>
        <dbReference type="ARBA" id="ARBA00022729"/>
    </source>
</evidence>
<evidence type="ECO:0000256" key="6">
    <source>
        <dbReference type="ARBA" id="ARBA00023295"/>
    </source>
</evidence>
<feature type="chain" id="PRO_5045017702" description="alpha-L-fucosidase" evidence="7">
    <location>
        <begin position="23"/>
        <end position="408"/>
    </location>
</feature>
<proteinExistence type="inferred from homology"/>
<reference evidence="10 11" key="1">
    <citation type="submission" date="2022-12" db="EMBL/GenBank/DDBJ databases">
        <title>Chromosome-level genome of Tegillarca granosa.</title>
        <authorList>
            <person name="Kim J."/>
        </authorList>
    </citation>
    <scope>NUCLEOTIDE SEQUENCE [LARGE SCALE GENOMIC DNA]</scope>
    <source>
        <strain evidence="10">Teg-2019</strain>
        <tissue evidence="10">Adductor muscle</tissue>
    </source>
</reference>
<dbReference type="Pfam" id="PF01120">
    <property type="entry name" value="Alpha_L_fucos"/>
    <property type="match status" value="2"/>
</dbReference>
<evidence type="ECO:0000256" key="7">
    <source>
        <dbReference type="PIRNR" id="PIRNR001092"/>
    </source>
</evidence>
<dbReference type="InterPro" id="IPR000933">
    <property type="entry name" value="Glyco_hydro_29"/>
</dbReference>
<feature type="transmembrane region" description="Helical" evidence="8">
    <location>
        <begin position="131"/>
        <end position="148"/>
    </location>
</feature>
<feature type="domain" description="Glycoside hydrolase family 29 N-terminal" evidence="9">
    <location>
        <begin position="205"/>
        <end position="371"/>
    </location>
</feature>
<organism evidence="10 11">
    <name type="scientific">Tegillarca granosa</name>
    <name type="common">Malaysian cockle</name>
    <name type="synonym">Anadara granosa</name>
    <dbReference type="NCBI Taxonomy" id="220873"/>
    <lineage>
        <taxon>Eukaryota</taxon>
        <taxon>Metazoa</taxon>
        <taxon>Spiralia</taxon>
        <taxon>Lophotrochozoa</taxon>
        <taxon>Mollusca</taxon>
        <taxon>Bivalvia</taxon>
        <taxon>Autobranchia</taxon>
        <taxon>Pteriomorphia</taxon>
        <taxon>Arcoida</taxon>
        <taxon>Arcoidea</taxon>
        <taxon>Arcidae</taxon>
        <taxon>Tegillarca</taxon>
    </lineage>
</organism>
<evidence type="ECO:0000259" key="9">
    <source>
        <dbReference type="Pfam" id="PF01120"/>
    </source>
</evidence>
<dbReference type="PIRSF" id="PIRSF001092">
    <property type="entry name" value="Alpha-L-fucosidase"/>
    <property type="match status" value="1"/>
</dbReference>
<gene>
    <name evidence="10" type="ORF">KUTeg_020507</name>
</gene>
<evidence type="ECO:0000256" key="2">
    <source>
        <dbReference type="ARBA" id="ARBA00007951"/>
    </source>
</evidence>
<dbReference type="EMBL" id="JARBDR010000918">
    <property type="protein sequence ID" value="KAJ8301520.1"/>
    <property type="molecule type" value="Genomic_DNA"/>
</dbReference>
<keyword evidence="5 7" id="KW-0378">Hydrolase</keyword>
<comment type="caution">
    <text evidence="10">The sequence shown here is derived from an EMBL/GenBank/DDBJ whole genome shotgun (WGS) entry which is preliminary data.</text>
</comment>
<keyword evidence="6 7" id="KW-0326">Glycosidase</keyword>
<evidence type="ECO:0000256" key="8">
    <source>
        <dbReference type="SAM" id="Phobius"/>
    </source>
</evidence>
<dbReference type="PRINTS" id="PR00741">
    <property type="entry name" value="GLHYDRLASE29"/>
</dbReference>
<dbReference type="SMART" id="SM00812">
    <property type="entry name" value="Alpha_L_fucos"/>
    <property type="match status" value="1"/>
</dbReference>
<keyword evidence="8" id="KW-0812">Transmembrane</keyword>
<protein>
    <recommendedName>
        <fullName evidence="3">alpha-L-fucosidase</fullName>
        <ecNumber evidence="3">3.2.1.51</ecNumber>
    </recommendedName>
</protein>
<keyword evidence="11" id="KW-1185">Reference proteome</keyword>
<dbReference type="InterPro" id="IPR017853">
    <property type="entry name" value="GH"/>
</dbReference>
<accession>A0ABQ9E8L3</accession>
<comment type="similarity">
    <text evidence="2 7">Belongs to the glycosyl hydrolase 29 family.</text>
</comment>
<dbReference type="InterPro" id="IPR057739">
    <property type="entry name" value="Glyco_hydro_29_N"/>
</dbReference>
<dbReference type="PANTHER" id="PTHR10030">
    <property type="entry name" value="ALPHA-L-FUCOSIDASE"/>
    <property type="match status" value="1"/>
</dbReference>
<evidence type="ECO:0000313" key="11">
    <source>
        <dbReference type="Proteomes" id="UP001217089"/>
    </source>
</evidence>
<keyword evidence="8" id="KW-0472">Membrane</keyword>
<feature type="domain" description="Glycoside hydrolase family 29 N-terminal" evidence="9">
    <location>
        <begin position="17"/>
        <end position="123"/>
    </location>
</feature>
<keyword evidence="4 7" id="KW-0732">Signal</keyword>
<dbReference type="Gene3D" id="3.20.20.80">
    <property type="entry name" value="Glycosidases"/>
    <property type="match status" value="2"/>
</dbReference>
<dbReference type="PANTHER" id="PTHR10030:SF37">
    <property type="entry name" value="ALPHA-L-FUCOSIDASE-RELATED"/>
    <property type="match status" value="1"/>
</dbReference>
<dbReference type="InterPro" id="IPR016286">
    <property type="entry name" value="FUC_metazoa-typ"/>
</dbReference>
<feature type="signal peptide" evidence="7">
    <location>
        <begin position="1"/>
        <end position="22"/>
    </location>
</feature>
<dbReference type="SUPFAM" id="SSF51445">
    <property type="entry name" value="(Trans)glycosidases"/>
    <property type="match status" value="2"/>
</dbReference>
<evidence type="ECO:0000256" key="3">
    <source>
        <dbReference type="ARBA" id="ARBA00012662"/>
    </source>
</evidence>
<dbReference type="EC" id="3.2.1.51" evidence="3"/>
<sequence length="408" mass="47995">MAYVSKFITYIFILFVAKSTSAGTRYDPNWASIDSRPLPTWYDEGKIGIFINWGVYSVPSFNNEWFWYRWKGPKKTPEIVEFMEKNYRPDFQYQDFAEMLTAEFYNPKEWVEVFKASGAKYVINGYINTDVIYLFIYLFIYFWGWAILKLGSSFLSSTLCIQQSTMKVTPCIHLMYHGIGTQWMSDQTEIYLLSCKYKTIYERRSVYIALFQRKTMPELYEIVNRYKPDVIWSDGDWEAPDVYWNSTEFIAWLYNDSPVKETVVTNDRWGGGIICHHGGFMTCSDRYNPGVLQKRKWENAMTIDKYSWGFRREAKLEDFFTIEDLIALVIKTVSCGGNILINIGPTHDGRIVPIYEERLRQLGAWLSVNGEGIYQSKPWTYQNDSVTPDIWYTSKKTESSINVFDWLP</sequence>
<comment type="function">
    <text evidence="1">Alpha-L-fucosidase is responsible for hydrolyzing the alpha-1,6-linked fucose joined to the reducing-end N-acetylglucosamine of the carbohydrate moieties of glycoproteins.</text>
</comment>
<keyword evidence="8" id="KW-1133">Transmembrane helix</keyword>
<evidence type="ECO:0000256" key="1">
    <source>
        <dbReference type="ARBA" id="ARBA00004071"/>
    </source>
</evidence>
<name>A0ABQ9E8L3_TEGGR</name>
<evidence type="ECO:0000256" key="5">
    <source>
        <dbReference type="ARBA" id="ARBA00022801"/>
    </source>
</evidence>
<evidence type="ECO:0000313" key="10">
    <source>
        <dbReference type="EMBL" id="KAJ8301520.1"/>
    </source>
</evidence>